<dbReference type="PRINTS" id="PR00926">
    <property type="entry name" value="MITOCARRIER"/>
</dbReference>
<keyword evidence="5 6" id="KW-0472">Membrane</keyword>
<dbReference type="AlphaFoldDB" id="A0AAJ6XEM8"/>
<dbReference type="InterPro" id="IPR002067">
    <property type="entry name" value="MCP"/>
</dbReference>
<dbReference type="PANTHER" id="PTHR24089">
    <property type="entry name" value="SOLUTE CARRIER FAMILY 25"/>
    <property type="match status" value="1"/>
</dbReference>
<dbReference type="SUPFAM" id="SSF103506">
    <property type="entry name" value="Mitochondrial carrier"/>
    <property type="match status" value="1"/>
</dbReference>
<comment type="subcellular location">
    <subcellularLocation>
        <location evidence="1">Membrane</location>
        <topology evidence="1">Multi-pass membrane protein</topology>
    </subcellularLocation>
</comment>
<evidence type="ECO:0000256" key="3">
    <source>
        <dbReference type="ARBA" id="ARBA00022692"/>
    </source>
</evidence>
<evidence type="ECO:0000256" key="5">
    <source>
        <dbReference type="ARBA" id="ARBA00023136"/>
    </source>
</evidence>
<evidence type="ECO:0000256" key="4">
    <source>
        <dbReference type="ARBA" id="ARBA00022737"/>
    </source>
</evidence>
<evidence type="ECO:0000256" key="2">
    <source>
        <dbReference type="ARBA" id="ARBA00022448"/>
    </source>
</evidence>
<evidence type="ECO:0000256" key="7">
    <source>
        <dbReference type="RuleBase" id="RU000488"/>
    </source>
</evidence>
<dbReference type="Pfam" id="PF00153">
    <property type="entry name" value="Mito_carr"/>
    <property type="match status" value="2"/>
</dbReference>
<gene>
    <name evidence="9" type="primary">LOC105119351</name>
</gene>
<feature type="repeat" description="Solcar" evidence="6">
    <location>
        <begin position="91"/>
        <end position="183"/>
    </location>
</feature>
<dbReference type="PROSITE" id="PS50920">
    <property type="entry name" value="SOLCAR"/>
    <property type="match status" value="2"/>
</dbReference>
<reference evidence="9" key="1">
    <citation type="submission" date="2025-08" db="UniProtKB">
        <authorList>
            <consortium name="RefSeq"/>
        </authorList>
    </citation>
    <scope>IDENTIFICATION</scope>
</reference>
<keyword evidence="3 6" id="KW-0812">Transmembrane</keyword>
<dbReference type="GeneID" id="105119351"/>
<accession>A0AAJ6XEM8</accession>
<proteinExistence type="inferred from homology"/>
<evidence type="ECO:0000313" key="8">
    <source>
        <dbReference type="Proteomes" id="UP000694918"/>
    </source>
</evidence>
<protein>
    <submittedName>
        <fullName evidence="9">Probable envelope ADP,ATP carrier protein, chloroplastic</fullName>
    </submittedName>
</protein>
<organism evidence="8 9">
    <name type="scientific">Populus euphratica</name>
    <name type="common">Euphrates poplar</name>
    <dbReference type="NCBI Taxonomy" id="75702"/>
    <lineage>
        <taxon>Eukaryota</taxon>
        <taxon>Viridiplantae</taxon>
        <taxon>Streptophyta</taxon>
        <taxon>Embryophyta</taxon>
        <taxon>Tracheophyta</taxon>
        <taxon>Spermatophyta</taxon>
        <taxon>Magnoliopsida</taxon>
        <taxon>eudicotyledons</taxon>
        <taxon>Gunneridae</taxon>
        <taxon>Pentapetalae</taxon>
        <taxon>rosids</taxon>
        <taxon>fabids</taxon>
        <taxon>Malpighiales</taxon>
        <taxon>Salicaceae</taxon>
        <taxon>Saliceae</taxon>
        <taxon>Populus</taxon>
    </lineage>
</organism>
<dbReference type="Gene3D" id="1.50.40.10">
    <property type="entry name" value="Mitochondrial carrier domain"/>
    <property type="match status" value="1"/>
</dbReference>
<keyword evidence="2 7" id="KW-0813">Transport</keyword>
<keyword evidence="4" id="KW-0677">Repeat</keyword>
<dbReference type="RefSeq" id="XP_011015780.1">
    <property type="nucleotide sequence ID" value="XM_011017478.1"/>
</dbReference>
<dbReference type="Proteomes" id="UP000694918">
    <property type="component" value="Unplaced"/>
</dbReference>
<name>A0AAJ6XEM8_POPEU</name>
<evidence type="ECO:0000313" key="9">
    <source>
        <dbReference type="RefSeq" id="XP_011015780.1"/>
    </source>
</evidence>
<evidence type="ECO:0000256" key="1">
    <source>
        <dbReference type="ARBA" id="ARBA00004141"/>
    </source>
</evidence>
<evidence type="ECO:0000256" key="6">
    <source>
        <dbReference type="PROSITE-ProRule" id="PRU00282"/>
    </source>
</evidence>
<comment type="similarity">
    <text evidence="7">Belongs to the mitochondrial carrier (TC 2.A.29) family.</text>
</comment>
<keyword evidence="8" id="KW-1185">Reference proteome</keyword>
<dbReference type="GO" id="GO:0055085">
    <property type="term" value="P:transmembrane transport"/>
    <property type="evidence" value="ECO:0007669"/>
    <property type="project" value="InterPro"/>
</dbReference>
<dbReference type="InterPro" id="IPR023395">
    <property type="entry name" value="MCP_dom_sf"/>
</dbReference>
<feature type="repeat" description="Solcar" evidence="6">
    <location>
        <begin position="191"/>
        <end position="274"/>
    </location>
</feature>
<dbReference type="InterPro" id="IPR018108">
    <property type="entry name" value="MCP_transmembrane"/>
</dbReference>
<dbReference type="KEGG" id="peu:105119351"/>
<dbReference type="GO" id="GO:0016020">
    <property type="term" value="C:membrane"/>
    <property type="evidence" value="ECO:0007669"/>
    <property type="project" value="UniProtKB-SubCell"/>
</dbReference>
<sequence length="418" mass="46603">MTDKERAILCFQTLPNLKTTHCSLTETTHHREPLWRNAQFSCRIRSDGSNGSFSNFASVSMAENKKDKGNEFAPSTAQLLKHPLAILAFVPRDAAIFAAGAVAGAAAKTVTAPLDRIKLLMQIHGVRAGKESAKKAIGFIEAILMIGKDEGIKGYWKGNLPQVIRIIPYSAVQLFAYETYKNMFKGKDGELSVIGRLAAGACAGMTSTFVTYPLDVLRLRLAVEPGYRTMSEIALTMLREEGVASFYYGLGPSLLGIAPYIAVNFCIFDLVKKSLPEKYQQKTQSSLRAPTPPGKRYRRTLLKLYAKEKHFLVMNQQKTDFEVFVSFKEMEAKFENFIKQLEAANKSEAPSGNLHRSIGSCLILKHQQLDCHFHGYYQKPPLAMLGMRPLHQKRLDAGIIPFIRLLQRWSSCMCASPA</sequence>